<sequence>MMEKGATMALAGLILLALILAAGLLLARFGLPDDPRILLPVLGAGLLCALAGTAFLIRRAGRRAAPAVAIKETAGPAKTATSFKERRLINALSGLADRRALERDVRARTENWGKPILVLDVLGFEKIAGRANGESSARLLKALCDRLGQNCRVFGRLFQLSDTRFAVLVEGQPSAGKVADICHFLRLLVREPFVLPDGEFSLDLAVGATVIGSHDQHIREVLARAERGAARAAGEMQGQPVYEPVPPPAPGRSRPRPAAGA</sequence>
<dbReference type="Proteomes" id="UP000186143">
    <property type="component" value="Unassembled WGS sequence"/>
</dbReference>
<dbReference type="InterPro" id="IPR000160">
    <property type="entry name" value="GGDEF_dom"/>
</dbReference>
<feature type="transmembrane region" description="Helical" evidence="2">
    <location>
        <begin position="37"/>
        <end position="57"/>
    </location>
</feature>
<name>A0A1Q9AMC8_9HYPH</name>
<gene>
    <name evidence="4" type="ORF">BJF92_10425</name>
</gene>
<organism evidence="4 5">
    <name type="scientific">Xaviernesmea rhizosphaerae</name>
    <dbReference type="NCBI Taxonomy" id="1672749"/>
    <lineage>
        <taxon>Bacteria</taxon>
        <taxon>Pseudomonadati</taxon>
        <taxon>Pseudomonadota</taxon>
        <taxon>Alphaproteobacteria</taxon>
        <taxon>Hyphomicrobiales</taxon>
        <taxon>Rhizobiaceae</taxon>
        <taxon>Rhizobium/Agrobacterium group</taxon>
        <taxon>Xaviernesmea</taxon>
    </lineage>
</organism>
<keyword evidence="2" id="KW-0472">Membrane</keyword>
<dbReference type="Pfam" id="PF00990">
    <property type="entry name" value="GGDEF"/>
    <property type="match status" value="1"/>
</dbReference>
<dbReference type="OrthoDB" id="9999517at2"/>
<dbReference type="InterPro" id="IPR043128">
    <property type="entry name" value="Rev_trsase/Diguanyl_cyclase"/>
</dbReference>
<protein>
    <recommendedName>
        <fullName evidence="3">GGDEF domain-containing protein</fullName>
    </recommendedName>
</protein>
<dbReference type="EMBL" id="MKIO01000021">
    <property type="protein sequence ID" value="OLP56516.1"/>
    <property type="molecule type" value="Genomic_DNA"/>
</dbReference>
<evidence type="ECO:0000313" key="4">
    <source>
        <dbReference type="EMBL" id="OLP56516.1"/>
    </source>
</evidence>
<evidence type="ECO:0000256" key="1">
    <source>
        <dbReference type="SAM" id="MobiDB-lite"/>
    </source>
</evidence>
<accession>A0A1Q9AMC8</accession>
<keyword evidence="2" id="KW-1133">Transmembrane helix</keyword>
<proteinExistence type="predicted"/>
<dbReference type="SUPFAM" id="SSF55073">
    <property type="entry name" value="Nucleotide cyclase"/>
    <property type="match status" value="1"/>
</dbReference>
<evidence type="ECO:0000256" key="2">
    <source>
        <dbReference type="SAM" id="Phobius"/>
    </source>
</evidence>
<dbReference type="AlphaFoldDB" id="A0A1Q9AMC8"/>
<dbReference type="SMART" id="SM00267">
    <property type="entry name" value="GGDEF"/>
    <property type="match status" value="1"/>
</dbReference>
<feature type="domain" description="GGDEF" evidence="3">
    <location>
        <begin position="112"/>
        <end position="247"/>
    </location>
</feature>
<evidence type="ECO:0000259" key="3">
    <source>
        <dbReference type="PROSITE" id="PS50887"/>
    </source>
</evidence>
<evidence type="ECO:0000313" key="5">
    <source>
        <dbReference type="Proteomes" id="UP000186143"/>
    </source>
</evidence>
<dbReference type="STRING" id="1672749.BJF92_10425"/>
<keyword evidence="2" id="KW-0812">Transmembrane</keyword>
<reference evidence="4 5" key="1">
    <citation type="submission" date="2016-09" db="EMBL/GenBank/DDBJ databases">
        <title>Rhizobium sp. nov., a novel species isolated from the rice rhizosphere.</title>
        <authorList>
            <person name="Zhao J."/>
            <person name="Zhang X."/>
        </authorList>
    </citation>
    <scope>NUCLEOTIDE SEQUENCE [LARGE SCALE GENOMIC DNA]</scope>
    <source>
        <strain evidence="4 5">MH17</strain>
    </source>
</reference>
<feature type="region of interest" description="Disordered" evidence="1">
    <location>
        <begin position="229"/>
        <end position="261"/>
    </location>
</feature>
<dbReference type="Gene3D" id="3.30.70.270">
    <property type="match status" value="1"/>
</dbReference>
<dbReference type="PROSITE" id="PS50887">
    <property type="entry name" value="GGDEF"/>
    <property type="match status" value="1"/>
</dbReference>
<comment type="caution">
    <text evidence="4">The sequence shown here is derived from an EMBL/GenBank/DDBJ whole genome shotgun (WGS) entry which is preliminary data.</text>
</comment>
<dbReference type="InterPro" id="IPR029787">
    <property type="entry name" value="Nucleotide_cyclase"/>
</dbReference>